<dbReference type="InterPro" id="IPR014729">
    <property type="entry name" value="Rossmann-like_a/b/a_fold"/>
</dbReference>
<evidence type="ECO:0000259" key="1">
    <source>
        <dbReference type="Pfam" id="PF00875"/>
    </source>
</evidence>
<comment type="caution">
    <text evidence="2">The sequence shown here is derived from an EMBL/GenBank/DDBJ whole genome shotgun (WGS) entry which is preliminary data.</text>
</comment>
<dbReference type="AlphaFoldDB" id="A0AAV3S255"/>
<dbReference type="PANTHER" id="PTHR11455:SF50">
    <property type="entry name" value="CRYPTOCHROME-1"/>
    <property type="match status" value="1"/>
</dbReference>
<dbReference type="GO" id="GO:0032922">
    <property type="term" value="P:circadian regulation of gene expression"/>
    <property type="evidence" value="ECO:0007669"/>
    <property type="project" value="TreeGrafter"/>
</dbReference>
<dbReference type="EMBL" id="BAABME010013381">
    <property type="protein sequence ID" value="GAA0186116.1"/>
    <property type="molecule type" value="Genomic_DNA"/>
</dbReference>
<organism evidence="2 3">
    <name type="scientific">Lithospermum erythrorhizon</name>
    <name type="common">Purple gromwell</name>
    <name type="synonym">Lithospermum officinale var. erythrorhizon</name>
    <dbReference type="NCBI Taxonomy" id="34254"/>
    <lineage>
        <taxon>Eukaryota</taxon>
        <taxon>Viridiplantae</taxon>
        <taxon>Streptophyta</taxon>
        <taxon>Embryophyta</taxon>
        <taxon>Tracheophyta</taxon>
        <taxon>Spermatophyta</taxon>
        <taxon>Magnoliopsida</taxon>
        <taxon>eudicotyledons</taxon>
        <taxon>Gunneridae</taxon>
        <taxon>Pentapetalae</taxon>
        <taxon>asterids</taxon>
        <taxon>lamiids</taxon>
        <taxon>Boraginales</taxon>
        <taxon>Boraginaceae</taxon>
        <taxon>Boraginoideae</taxon>
        <taxon>Lithospermeae</taxon>
        <taxon>Lithospermum</taxon>
    </lineage>
</organism>
<dbReference type="GO" id="GO:0005634">
    <property type="term" value="C:nucleus"/>
    <property type="evidence" value="ECO:0007669"/>
    <property type="project" value="TreeGrafter"/>
</dbReference>
<keyword evidence="3" id="KW-1185">Reference proteome</keyword>
<reference evidence="2 3" key="1">
    <citation type="submission" date="2024-01" db="EMBL/GenBank/DDBJ databases">
        <title>The complete chloroplast genome sequence of Lithospermum erythrorhizon: insights into the phylogenetic relationship among Boraginaceae species and the maternal lineages of purple gromwells.</title>
        <authorList>
            <person name="Okada T."/>
            <person name="Watanabe K."/>
        </authorList>
    </citation>
    <scope>NUCLEOTIDE SEQUENCE [LARGE SCALE GENOMIC DNA]</scope>
</reference>
<dbReference type="Proteomes" id="UP001454036">
    <property type="component" value="Unassembled WGS sequence"/>
</dbReference>
<dbReference type="GO" id="GO:0043153">
    <property type="term" value="P:entrainment of circadian clock by photoperiod"/>
    <property type="evidence" value="ECO:0007669"/>
    <property type="project" value="TreeGrafter"/>
</dbReference>
<dbReference type="InterPro" id="IPR006050">
    <property type="entry name" value="DNA_photolyase_N"/>
</dbReference>
<proteinExistence type="predicted"/>
<dbReference type="GO" id="GO:0071949">
    <property type="term" value="F:FAD binding"/>
    <property type="evidence" value="ECO:0007669"/>
    <property type="project" value="TreeGrafter"/>
</dbReference>
<dbReference type="PANTHER" id="PTHR11455">
    <property type="entry name" value="CRYPTOCHROME"/>
    <property type="match status" value="1"/>
</dbReference>
<protein>
    <submittedName>
        <fullName evidence="2">DNA photolyase</fullName>
    </submittedName>
</protein>
<dbReference type="Gene3D" id="3.40.50.620">
    <property type="entry name" value="HUPs"/>
    <property type="match status" value="1"/>
</dbReference>
<dbReference type="Gene3D" id="1.25.40.80">
    <property type="match status" value="1"/>
</dbReference>
<dbReference type="GO" id="GO:0003677">
    <property type="term" value="F:DNA binding"/>
    <property type="evidence" value="ECO:0007669"/>
    <property type="project" value="TreeGrafter"/>
</dbReference>
<dbReference type="InterPro" id="IPR036155">
    <property type="entry name" value="Crypto/Photolyase_N_sf"/>
</dbReference>
<dbReference type="InterPro" id="IPR002081">
    <property type="entry name" value="Cryptochrome/DNA_photolyase_1"/>
</dbReference>
<dbReference type="Pfam" id="PF00875">
    <property type="entry name" value="DNA_photolyase"/>
    <property type="match status" value="1"/>
</dbReference>
<dbReference type="GO" id="GO:0003904">
    <property type="term" value="F:deoxyribodipyrimidine photo-lyase activity"/>
    <property type="evidence" value="ECO:0007669"/>
    <property type="project" value="TreeGrafter"/>
</dbReference>
<dbReference type="GO" id="GO:0005737">
    <property type="term" value="C:cytoplasm"/>
    <property type="evidence" value="ECO:0007669"/>
    <property type="project" value="TreeGrafter"/>
</dbReference>
<feature type="domain" description="Photolyase/cryptochrome alpha/beta" evidence="1">
    <location>
        <begin position="6"/>
        <end position="58"/>
    </location>
</feature>
<gene>
    <name evidence="2" type="ORF">LIER_33404</name>
</gene>
<accession>A0AAV3S255</accession>
<dbReference type="SUPFAM" id="SSF52425">
    <property type="entry name" value="Cryptochrome/photolyase, N-terminal domain"/>
    <property type="match status" value="1"/>
</dbReference>
<evidence type="ECO:0000313" key="3">
    <source>
        <dbReference type="Proteomes" id="UP001454036"/>
    </source>
</evidence>
<evidence type="ECO:0000313" key="2">
    <source>
        <dbReference type="EMBL" id="GAA0186116.1"/>
    </source>
</evidence>
<name>A0AAV3S255_LITER</name>
<sequence length="127" mass="14957">MFNPISLVRDHRTKEALTAHGVAVRSFNADLLYELWEINDDEGHPFKTFTEFWDRCLGMPYDPNCRCIGHTTEDERQQQRIRAKFVSSFRRYFSVIPSHYAELKKKKCEAHMVSRHEVPGGPKHLHN</sequence>